<dbReference type="EMBL" id="CYHC01000011">
    <property type="protein sequence ID" value="CUA90198.1"/>
    <property type="molecule type" value="Genomic_DNA"/>
</dbReference>
<name>A0ABP2AB81_9HYPH</name>
<comment type="caution">
    <text evidence="2">The sequence shown here is derived from an EMBL/GenBank/DDBJ whole genome shotgun (WGS) entry which is preliminary data.</text>
</comment>
<sequence>MTVKRVMDIEAVLRWTYRDELPKAAPVRAGLSRGMSAGWDSVETFVELLTVIDDNGFGVVPDLLSTGGPHDDALIVFERVRALDELVIDLPKDWNPMADLGDLGDLGREAVARAIASVTVIDAQDRRRLRRTPRRLVEKHAILGGCPDWEMEAPAVEVVRRGKTGQPAWFMRDVIWEETVSGERVQRIVEVDGYSYTRRRPRPGAYQKTRLVPDPVAGLVERAEYEVWRAALDLLSEELSGRLESVDVRPSPRPLRPWEAGEAGPRILQSMLKPLQGKEVRPRRARR</sequence>
<accession>A0ABP2AB81</accession>
<reference evidence="2 3" key="1">
    <citation type="submission" date="2015-08" db="EMBL/GenBank/DDBJ databases">
        <authorList>
            <person name="Varghese N."/>
        </authorList>
    </citation>
    <scope>NUCLEOTIDE SEQUENCE [LARGE SCALE GENOMIC DNA]</scope>
    <source>
        <strain evidence="2 3">DSM 18167</strain>
    </source>
</reference>
<protein>
    <submittedName>
        <fullName evidence="2">Uncharacterized protein</fullName>
    </submittedName>
</protein>
<feature type="compositionally biased region" description="Basic and acidic residues" evidence="1">
    <location>
        <begin position="276"/>
        <end position="287"/>
    </location>
</feature>
<dbReference type="RefSeq" id="WP_055460621.1">
    <property type="nucleotide sequence ID" value="NZ_CYHC01000011.1"/>
</dbReference>
<keyword evidence="3" id="KW-1185">Reference proteome</keyword>
<evidence type="ECO:0000313" key="2">
    <source>
        <dbReference type="EMBL" id="CUA90198.1"/>
    </source>
</evidence>
<organism evidence="2 3">
    <name type="scientific">Chelatococcus sambhunathii</name>
    <dbReference type="NCBI Taxonomy" id="363953"/>
    <lineage>
        <taxon>Bacteria</taxon>
        <taxon>Pseudomonadati</taxon>
        <taxon>Pseudomonadota</taxon>
        <taxon>Alphaproteobacteria</taxon>
        <taxon>Hyphomicrobiales</taxon>
        <taxon>Chelatococcaceae</taxon>
        <taxon>Chelatococcus</taxon>
    </lineage>
</organism>
<evidence type="ECO:0000256" key="1">
    <source>
        <dbReference type="SAM" id="MobiDB-lite"/>
    </source>
</evidence>
<proteinExistence type="predicted"/>
<gene>
    <name evidence="2" type="ORF">Ga0061061_111111</name>
</gene>
<dbReference type="Proteomes" id="UP000182178">
    <property type="component" value="Unassembled WGS sequence"/>
</dbReference>
<evidence type="ECO:0000313" key="3">
    <source>
        <dbReference type="Proteomes" id="UP000182178"/>
    </source>
</evidence>
<feature type="region of interest" description="Disordered" evidence="1">
    <location>
        <begin position="249"/>
        <end position="287"/>
    </location>
</feature>